<evidence type="ECO:0008006" key="5">
    <source>
        <dbReference type="Google" id="ProtNLM"/>
    </source>
</evidence>
<feature type="transmembrane region" description="Helical" evidence="2">
    <location>
        <begin position="290"/>
        <end position="311"/>
    </location>
</feature>
<feature type="transmembrane region" description="Helical" evidence="2">
    <location>
        <begin position="182"/>
        <end position="201"/>
    </location>
</feature>
<feature type="transmembrane region" description="Helical" evidence="2">
    <location>
        <begin position="378"/>
        <end position="401"/>
    </location>
</feature>
<feature type="region of interest" description="Disordered" evidence="1">
    <location>
        <begin position="118"/>
        <end position="138"/>
    </location>
</feature>
<feature type="transmembrane region" description="Helical" evidence="2">
    <location>
        <begin position="12"/>
        <end position="32"/>
    </location>
</feature>
<proteinExistence type="predicted"/>
<feature type="compositionally biased region" description="Basic and acidic residues" evidence="1">
    <location>
        <begin position="648"/>
        <end position="661"/>
    </location>
</feature>
<feature type="compositionally biased region" description="Low complexity" evidence="1">
    <location>
        <begin position="567"/>
        <end position="592"/>
    </location>
</feature>
<evidence type="ECO:0000313" key="4">
    <source>
        <dbReference type="Proteomes" id="UP001059597"/>
    </source>
</evidence>
<protein>
    <recommendedName>
        <fullName evidence="5">Integral membrane protein</fullName>
    </recommendedName>
</protein>
<feature type="transmembrane region" description="Helical" evidence="2">
    <location>
        <begin position="599"/>
        <end position="624"/>
    </location>
</feature>
<evidence type="ECO:0000313" key="3">
    <source>
        <dbReference type="EMBL" id="BDM73836.1"/>
    </source>
</evidence>
<name>A0ABM8A577_STRNI</name>
<evidence type="ECO:0000256" key="1">
    <source>
        <dbReference type="SAM" id="MobiDB-lite"/>
    </source>
</evidence>
<keyword evidence="2" id="KW-0812">Transmembrane</keyword>
<gene>
    <name evidence="3" type="ORF">HEK616_73230</name>
</gene>
<sequence length="845" mass="84233">MGKGDWLAAVKVAVWPTVLLLVLAGVAAMFFADDAHSGGLGWGVRMRIALALLLQSVGGGVAISGNMSESFGPFGGRLAGEATLSLVPLVVTAAWAGVLVFAARRVLRPAALPSGTIPMSSGTGPMSSGTGPMSSGAAPMSLGASGAPGAGMAGIAGVAGGAGMASGTGGVSRTGGTGVVEAVLRVAVLCGAGSFVLGLLAQPSYDGVELSSAPFLSLLWSFLLAALVGGVATARAEAGAWLAARPAWQLAVGALRTALFALLTVVTLAGIVTVVTMLATAKQDISGGAVVAMLVLLPNIGALALAMAWGAPLNAEWTLPDIPFLDPSGRQSIGYGELGDQGGGWTLFGVIVGGLVCALLVGFLVVRRIADRREQLLSAGLFVVSLMALVLVAGASASAAFRAGGGYGDGYGGGYGEGYGGYGSGYGGGESLGAHGEIAVGGAETLLFALLWVFGAVLVVSYLRRMTGAAGAPPLMPLMPPTSPLAPGPGVAPGAAAFVPAPVAGGAPAAGGAPVQPPAAGDDPVPSPEGGAPARPSVPVPSVPVPSAPVPPGAPVAVPDVPPVPPASSGALEAAPSDAPVADAPVADAPAEARSRPRVVTWVALALAAFLVGGGATAGGLYFLAHRDSGSHDAGNQKEAGNRNNTGNRKDAGDPKSDTADKAGGASASASPSPSPAPTTTGDPAGGPTPGPTAGLPDGFVQKYDPYGFSLAVKSDWTRSVKGTQVDYTAPVGKQYLRIGVIAHAPTSSYGNFENMEKGAEKRTNYQRVELKKNTFAHRPGARWEFTYVNDTGNTVHAIDQAYVAEDGTEYSVYYECLEALYDPENDKVFSTALSTWSVSDVDVD</sequence>
<feature type="transmembrane region" description="Helical" evidence="2">
    <location>
        <begin position="445"/>
        <end position="463"/>
    </location>
</feature>
<feature type="region of interest" description="Disordered" evidence="1">
    <location>
        <begin position="567"/>
        <end position="596"/>
    </location>
</feature>
<keyword evidence="2" id="KW-1133">Transmembrane helix</keyword>
<feature type="region of interest" description="Disordered" evidence="1">
    <location>
        <begin position="630"/>
        <end position="699"/>
    </location>
</feature>
<accession>A0ABM8A577</accession>
<reference evidence="3" key="1">
    <citation type="submission" date="2022-06" db="EMBL/GenBank/DDBJ databases">
        <title>Complete genome sequence of Streptomyces nigrescens HEK616.</title>
        <authorList>
            <person name="Asamizu S."/>
            <person name="Onaka H."/>
        </authorList>
    </citation>
    <scope>NUCLEOTIDE SEQUENCE</scope>
    <source>
        <strain evidence="3">HEK616</strain>
    </source>
</reference>
<organism evidence="3 4">
    <name type="scientific">Streptomyces nigrescens</name>
    <dbReference type="NCBI Taxonomy" id="1920"/>
    <lineage>
        <taxon>Bacteria</taxon>
        <taxon>Bacillati</taxon>
        <taxon>Actinomycetota</taxon>
        <taxon>Actinomycetes</taxon>
        <taxon>Kitasatosporales</taxon>
        <taxon>Streptomycetaceae</taxon>
        <taxon>Streptomyces</taxon>
    </lineage>
</organism>
<dbReference type="Proteomes" id="UP001059597">
    <property type="component" value="Chromosome"/>
</dbReference>
<feature type="transmembrane region" description="Helical" evidence="2">
    <location>
        <begin position="142"/>
        <end position="162"/>
    </location>
</feature>
<feature type="compositionally biased region" description="Low complexity" evidence="1">
    <location>
        <begin position="507"/>
        <end position="535"/>
    </location>
</feature>
<feature type="compositionally biased region" description="Low complexity" evidence="1">
    <location>
        <begin position="662"/>
        <end position="683"/>
    </location>
</feature>
<feature type="compositionally biased region" description="Pro residues" evidence="1">
    <location>
        <begin position="536"/>
        <end position="548"/>
    </location>
</feature>
<feature type="transmembrane region" description="Helical" evidence="2">
    <location>
        <begin position="213"/>
        <end position="234"/>
    </location>
</feature>
<evidence type="ECO:0000256" key="2">
    <source>
        <dbReference type="SAM" id="Phobius"/>
    </source>
</evidence>
<keyword evidence="4" id="KW-1185">Reference proteome</keyword>
<feature type="transmembrane region" description="Helical" evidence="2">
    <location>
        <begin position="83"/>
        <end position="103"/>
    </location>
</feature>
<feature type="region of interest" description="Disordered" evidence="1">
    <location>
        <begin position="507"/>
        <end position="548"/>
    </location>
</feature>
<feature type="transmembrane region" description="Helical" evidence="2">
    <location>
        <begin position="254"/>
        <end position="278"/>
    </location>
</feature>
<keyword evidence="2" id="KW-0472">Membrane</keyword>
<feature type="transmembrane region" description="Helical" evidence="2">
    <location>
        <begin position="345"/>
        <end position="366"/>
    </location>
</feature>
<dbReference type="EMBL" id="AP026073">
    <property type="protein sequence ID" value="BDM73836.1"/>
    <property type="molecule type" value="Genomic_DNA"/>
</dbReference>